<protein>
    <recommendedName>
        <fullName evidence="4">DUF839 domain-containing protein</fullName>
    </recommendedName>
</protein>
<reference evidence="2 3" key="1">
    <citation type="submission" date="2019-03" db="EMBL/GenBank/DDBJ databases">
        <title>Genomic Encyclopedia of Type Strains, Phase IV (KMG-IV): sequencing the most valuable type-strain genomes for metagenomic binning, comparative biology and taxonomic classification.</title>
        <authorList>
            <person name="Goeker M."/>
        </authorList>
    </citation>
    <scope>NUCLEOTIDE SEQUENCE [LARGE SCALE GENOMIC DNA]</scope>
    <source>
        <strain evidence="2 3">DSM 18063</strain>
    </source>
</reference>
<proteinExistence type="predicted"/>
<evidence type="ECO:0000313" key="3">
    <source>
        <dbReference type="Proteomes" id="UP000294835"/>
    </source>
</evidence>
<evidence type="ECO:0008006" key="4">
    <source>
        <dbReference type="Google" id="ProtNLM"/>
    </source>
</evidence>
<gene>
    <name evidence="2" type="ORF">EV662_101359</name>
</gene>
<keyword evidence="3" id="KW-1185">Reference proteome</keyword>
<name>A0A4R2Q6G3_9RHOB</name>
<comment type="caution">
    <text evidence="2">The sequence shown here is derived from an EMBL/GenBank/DDBJ whole genome shotgun (WGS) entry which is preliminary data.</text>
</comment>
<evidence type="ECO:0000313" key="2">
    <source>
        <dbReference type="EMBL" id="TCP44267.1"/>
    </source>
</evidence>
<sequence length="702" mass="74560">MPALMATRLRLALPLAAALLGSTALTAHAEGLVTIGQTTAVVAEASTADEPAELADGKSGDTAYPFLGNLKALATVGEVDAETGKALTGYPDGHAAWLADEDTVRIAYQSESYATMSNETYGWEMTSGATFTGSHVHTIDYDRAGLADFLGNDAPAASIVKGSGHLFNRVFNVFGNEVLPRSEGGVWGNQARPDGTLVEFTDDFKLSNGDFFFQSFCGAWYEPANKYGAGIGFADDVWLNAEEWNIQEMFETQDASGNVTQTWNTDEGMGLASIVTDIATGTAYTVPALGQTGYEKIMPINPAHPDYVVLVLAGYNHDLEPAPLKIYVGKKGVDAAGNPVGDDATERDRFLARNGLLHGKIYGLAVANTDYAALGIDTIDPTAKMMDAYITNPDAADSFAAKFVPTSYQWGGWDAPVAVGETEMTRWQMAEEQPEGHTYFVGDSKTEHPAVDPDITRQRWVQNLTQEGGILSFELTDFLAQVEAAEGGLPAMVSARVDRVLGAHDGSLTLEVADKGLKHGGQGTHATWEDGRAKTVAPDGLQWIKASDADVLIVDEDSGNEFGERKFALVIDPETMQPVEDGKGYFLAQAGGKANPRAAAGASVMGGAFSKANSAEFSGTWNITALLARKEDGSFYSAADLAGTGQQAVNASLPLDRQVLIGVVQNKAESAGQVKEVQADQGGQLFIFNLDLPEAAYQTAMK</sequence>
<accession>A0A4R2Q6G3</accession>
<organism evidence="2 3">
    <name type="scientific">Rhodovulum marinum</name>
    <dbReference type="NCBI Taxonomy" id="320662"/>
    <lineage>
        <taxon>Bacteria</taxon>
        <taxon>Pseudomonadati</taxon>
        <taxon>Pseudomonadota</taxon>
        <taxon>Alphaproteobacteria</taxon>
        <taxon>Rhodobacterales</taxon>
        <taxon>Paracoccaceae</taxon>
        <taxon>Rhodovulum</taxon>
    </lineage>
</organism>
<keyword evidence="1" id="KW-0732">Signal</keyword>
<dbReference type="RefSeq" id="WP_207903571.1">
    <property type="nucleotide sequence ID" value="NZ_SLXP01000001.1"/>
</dbReference>
<dbReference type="AlphaFoldDB" id="A0A4R2Q6G3"/>
<dbReference type="EMBL" id="SLXP01000001">
    <property type="protein sequence ID" value="TCP44267.1"/>
    <property type="molecule type" value="Genomic_DNA"/>
</dbReference>
<feature type="signal peptide" evidence="1">
    <location>
        <begin position="1"/>
        <end position="29"/>
    </location>
</feature>
<dbReference type="Proteomes" id="UP000294835">
    <property type="component" value="Unassembled WGS sequence"/>
</dbReference>
<feature type="chain" id="PRO_5021010777" description="DUF839 domain-containing protein" evidence="1">
    <location>
        <begin position="30"/>
        <end position="702"/>
    </location>
</feature>
<evidence type="ECO:0000256" key="1">
    <source>
        <dbReference type="SAM" id="SignalP"/>
    </source>
</evidence>